<organism evidence="1 2">
    <name type="scientific">Hypoxylon rubiginosum</name>
    <dbReference type="NCBI Taxonomy" id="110542"/>
    <lineage>
        <taxon>Eukaryota</taxon>
        <taxon>Fungi</taxon>
        <taxon>Dikarya</taxon>
        <taxon>Ascomycota</taxon>
        <taxon>Pezizomycotina</taxon>
        <taxon>Sordariomycetes</taxon>
        <taxon>Xylariomycetidae</taxon>
        <taxon>Xylariales</taxon>
        <taxon>Hypoxylaceae</taxon>
        <taxon>Hypoxylon</taxon>
    </lineage>
</organism>
<dbReference type="EMBL" id="MU394340">
    <property type="protein sequence ID" value="KAI6084245.1"/>
    <property type="molecule type" value="Genomic_DNA"/>
</dbReference>
<name>A0ACC0CVD2_9PEZI</name>
<reference evidence="1 2" key="1">
    <citation type="journal article" date="2022" name="New Phytol.">
        <title>Ecological generalism drives hyperdiversity of secondary metabolite gene clusters in xylarialean endophytes.</title>
        <authorList>
            <person name="Franco M.E.E."/>
            <person name="Wisecaver J.H."/>
            <person name="Arnold A.E."/>
            <person name="Ju Y.M."/>
            <person name="Slot J.C."/>
            <person name="Ahrendt S."/>
            <person name="Moore L.P."/>
            <person name="Eastman K.E."/>
            <person name="Scott K."/>
            <person name="Konkel Z."/>
            <person name="Mondo S.J."/>
            <person name="Kuo A."/>
            <person name="Hayes R.D."/>
            <person name="Haridas S."/>
            <person name="Andreopoulos B."/>
            <person name="Riley R."/>
            <person name="LaButti K."/>
            <person name="Pangilinan J."/>
            <person name="Lipzen A."/>
            <person name="Amirebrahimi M."/>
            <person name="Yan J."/>
            <person name="Adam C."/>
            <person name="Keymanesh K."/>
            <person name="Ng V."/>
            <person name="Louie K."/>
            <person name="Northen T."/>
            <person name="Drula E."/>
            <person name="Henrissat B."/>
            <person name="Hsieh H.M."/>
            <person name="Youens-Clark K."/>
            <person name="Lutzoni F."/>
            <person name="Miadlikowska J."/>
            <person name="Eastwood D.C."/>
            <person name="Hamelin R.C."/>
            <person name="Grigoriev I.V."/>
            <person name="U'Ren J.M."/>
        </authorList>
    </citation>
    <scope>NUCLEOTIDE SEQUENCE [LARGE SCALE GENOMIC DNA]</scope>
    <source>
        <strain evidence="1 2">ER1909</strain>
    </source>
</reference>
<protein>
    <submittedName>
        <fullName evidence="1">Uncharacterized protein</fullName>
    </submittedName>
</protein>
<evidence type="ECO:0000313" key="2">
    <source>
        <dbReference type="Proteomes" id="UP001497680"/>
    </source>
</evidence>
<comment type="caution">
    <text evidence="1">The sequence shown here is derived from an EMBL/GenBank/DDBJ whole genome shotgun (WGS) entry which is preliminary data.</text>
</comment>
<dbReference type="Proteomes" id="UP001497680">
    <property type="component" value="Unassembled WGS sequence"/>
</dbReference>
<gene>
    <name evidence="1" type="ORF">F4821DRAFT_243298</name>
</gene>
<sequence length="592" mass="65481">MLQRPRDLLPTYDLSPLSCSPSYCRPHYHSQPQLDASHGLVVAQLQLVHSNHINSFNSLDSTWNATKADLVARWEKVNIIRRLHRFKRSMVKKSTTLKNSITKSHISGPTSAGGPQSGIGRVVLCPGQVQTEDSLVAEDTESLNGGFEQCLAEFQTRTEYLNSKNDGYKPVDLSMESKRTAGAAQQSGHCQLNHEGERRLTPDQYVAIKKQEAIELVMAKFNRWLDKRLAIISYTYEASEASGNSASGSGGTESGNGSSGQGQSSRSSRSKRRLSGDDQDNSSAGGDDNDPNRGGNKRAKTDNEQEQKFACPFFKHNAKAHCKNRSCAGPGWTTLHRLKEHLYRVHRLPKHTCPRCNAAFEDARDQHEHLRADVLCEKLDVVPMLQGIDEATETVLRARKKTGMTDEQRWNDIYMILFPNANKKALPSPYYDGNDSCGLTERAEWRRAKKQIQKKLPKIVQKKVERSFEKVGADLLTGLPDIIRDGLLEIFKDLPNDERSPTVSPAATPRAPTPNIFAAGEQSAVNTDGAKDPTLELPCFDSDMTFLFGGLDDLVDFTQFDFGSSAECIDRGSDSGYASTGTGRDCLVETGV</sequence>
<evidence type="ECO:0000313" key="1">
    <source>
        <dbReference type="EMBL" id="KAI6084245.1"/>
    </source>
</evidence>
<keyword evidence="2" id="KW-1185">Reference proteome</keyword>
<proteinExistence type="predicted"/>
<accession>A0ACC0CVD2</accession>